<dbReference type="Gramene" id="XM_028331881.1">
    <property type="protein sequence ID" value="XP_028187682.1"/>
    <property type="gene ID" value="LOC114374259"/>
</dbReference>
<dbReference type="EMBL" id="KN662351">
    <property type="protein sequence ID" value="KHN13710.1"/>
    <property type="molecule type" value="Genomic_DNA"/>
</dbReference>
<dbReference type="PANTHER" id="PTHR37753">
    <property type="entry name" value="OS01G0940600 PROTEIN"/>
    <property type="match status" value="1"/>
</dbReference>
<reference evidence="3" key="1">
    <citation type="submission" date="2014-07" db="EMBL/GenBank/DDBJ databases">
        <title>Identification of a novel salt tolerance gene in wild soybean by whole-genome sequencing.</title>
        <authorList>
            <person name="Lam H.-M."/>
            <person name="Qi X."/>
            <person name="Li M.-W."/>
            <person name="Liu X."/>
            <person name="Xie M."/>
            <person name="Ni M."/>
            <person name="Xu X."/>
        </authorList>
    </citation>
    <scope>NUCLEOTIDE SEQUENCE [LARGE SCALE GENOMIC DNA]</scope>
    <source>
        <tissue evidence="3">Root</tissue>
    </source>
</reference>
<feature type="transmembrane region" description="Helical" evidence="2">
    <location>
        <begin position="57"/>
        <end position="76"/>
    </location>
</feature>
<evidence type="ECO:0000313" key="5">
    <source>
        <dbReference type="Proteomes" id="UP000289340"/>
    </source>
</evidence>
<evidence type="ECO:0000256" key="2">
    <source>
        <dbReference type="SAM" id="Phobius"/>
    </source>
</evidence>
<keyword evidence="2" id="KW-1133">Transmembrane helix</keyword>
<dbReference type="AlphaFoldDB" id="A0A0B2PX73"/>
<dbReference type="PANTHER" id="PTHR37753:SF1">
    <property type="entry name" value="OS01G0940600 PROTEIN"/>
    <property type="match status" value="1"/>
</dbReference>
<proteinExistence type="predicted"/>
<feature type="region of interest" description="Disordered" evidence="1">
    <location>
        <begin position="98"/>
        <end position="141"/>
    </location>
</feature>
<protein>
    <recommendedName>
        <fullName evidence="6">High chlorophyll fluorescence 153</fullName>
    </recommendedName>
</protein>
<name>A0A0B2PX73_GLYSO</name>
<evidence type="ECO:0008006" key="6">
    <source>
        <dbReference type="Google" id="ProtNLM"/>
    </source>
</evidence>
<gene>
    <name evidence="4" type="ORF">D0Y65_030309</name>
    <name evidence="3" type="ORF">glysoja_034020</name>
</gene>
<accession>A0A0B2PX73</accession>
<dbReference type="EMBL" id="QZWG01000011">
    <property type="protein sequence ID" value="RZB80552.1"/>
    <property type="molecule type" value="Genomic_DNA"/>
</dbReference>
<dbReference type="Proteomes" id="UP000289340">
    <property type="component" value="Chromosome 11"/>
</dbReference>
<evidence type="ECO:0000313" key="3">
    <source>
        <dbReference type="EMBL" id="KHN13710.1"/>
    </source>
</evidence>
<organism evidence="3">
    <name type="scientific">Glycine soja</name>
    <name type="common">Wild soybean</name>
    <dbReference type="NCBI Taxonomy" id="3848"/>
    <lineage>
        <taxon>Eukaryota</taxon>
        <taxon>Viridiplantae</taxon>
        <taxon>Streptophyta</taxon>
        <taxon>Embryophyta</taxon>
        <taxon>Tracheophyta</taxon>
        <taxon>Spermatophyta</taxon>
        <taxon>Magnoliopsida</taxon>
        <taxon>eudicotyledons</taxon>
        <taxon>Gunneridae</taxon>
        <taxon>Pentapetalae</taxon>
        <taxon>rosids</taxon>
        <taxon>fabids</taxon>
        <taxon>Fabales</taxon>
        <taxon>Fabaceae</taxon>
        <taxon>Papilionoideae</taxon>
        <taxon>50 kb inversion clade</taxon>
        <taxon>NPAAA clade</taxon>
        <taxon>indigoferoid/millettioid clade</taxon>
        <taxon>Phaseoleae</taxon>
        <taxon>Glycine</taxon>
        <taxon>Glycine subgen. Soja</taxon>
    </lineage>
</organism>
<keyword evidence="5" id="KW-1185">Reference proteome</keyword>
<keyword evidence="2" id="KW-0472">Membrane</keyword>
<sequence length="141" mass="15513">MTTLFCVSNPISHLSAFASLRAPPFFFNSPALRIHAGGRERRGSAVATRAGPSTSSILFAIALPSSLLGVTILAALRMGDKLDRDWLEEMARNEALMELETYDDDDNDDNDDVSSEEDSMETNVQEKPALTQARNRPKREA</sequence>
<evidence type="ECO:0000313" key="4">
    <source>
        <dbReference type="EMBL" id="RZB80552.1"/>
    </source>
</evidence>
<reference evidence="4 5" key="2">
    <citation type="submission" date="2018-09" db="EMBL/GenBank/DDBJ databases">
        <title>A high-quality reference genome of wild soybean provides a powerful tool to mine soybean genomes.</title>
        <authorList>
            <person name="Xie M."/>
            <person name="Chung C.Y.L."/>
            <person name="Li M.-W."/>
            <person name="Wong F.-L."/>
            <person name="Chan T.-F."/>
            <person name="Lam H.-M."/>
        </authorList>
    </citation>
    <scope>NUCLEOTIDE SEQUENCE [LARGE SCALE GENOMIC DNA]</scope>
    <source>
        <strain evidence="5">cv. W05</strain>
        <tissue evidence="4">Hypocotyl of etiolated seedlings</tissue>
    </source>
</reference>
<feature type="compositionally biased region" description="Acidic residues" evidence="1">
    <location>
        <begin position="100"/>
        <end position="120"/>
    </location>
</feature>
<keyword evidence="2" id="KW-0812">Transmembrane</keyword>
<evidence type="ECO:0000256" key="1">
    <source>
        <dbReference type="SAM" id="MobiDB-lite"/>
    </source>
</evidence>
<dbReference type="Proteomes" id="UP000053555">
    <property type="component" value="Unassembled WGS sequence"/>
</dbReference>